<dbReference type="SUPFAM" id="SSF56281">
    <property type="entry name" value="Metallo-hydrolase/oxidoreductase"/>
    <property type="match status" value="1"/>
</dbReference>
<dbReference type="PANTHER" id="PTHR42951">
    <property type="entry name" value="METALLO-BETA-LACTAMASE DOMAIN-CONTAINING"/>
    <property type="match status" value="1"/>
</dbReference>
<dbReference type="InterPro" id="IPR050855">
    <property type="entry name" value="NDM-1-like"/>
</dbReference>
<dbReference type="Proteomes" id="UP000194003">
    <property type="component" value="Unassembled WGS sequence"/>
</dbReference>
<comment type="caution">
    <text evidence="3">The sequence shown here is derived from an EMBL/GenBank/DDBJ whole genome shotgun (WGS) entry which is preliminary data.</text>
</comment>
<dbReference type="PANTHER" id="PTHR42951:SF4">
    <property type="entry name" value="ACYL-COENZYME A THIOESTERASE MBLAC2"/>
    <property type="match status" value="1"/>
</dbReference>
<dbReference type="AlphaFoldDB" id="A0A1Y2JYT9"/>
<dbReference type="Gene3D" id="3.60.15.10">
    <property type="entry name" value="Ribonuclease Z/Hydroxyacylglutathione hydrolase-like"/>
    <property type="match status" value="1"/>
</dbReference>
<name>A0A1Y2JYT9_9PROT</name>
<sequence>MLNASLANADERKTVRPYPALRIAPHVWAIHGPLGSPTVENQGFMNNPAWVETANSVVVIDPGSSLYAGRMVVDQIRQHTRKPISHVFNTHVHGDHWLGNQAMLEENPNAHILAHPLMIAEAKATAADEWLAQMSKVTDGYTDGTQAVIPAQAVDNDITLTIGGLTFHILAPPKAHSGTDIMIHLREEGVLFAGDNVLSGRIARMDDATFRGNINACNVALASGARIILPGHGPTGGVETIITFRTLLTTLYETTRRYYSEGIEAYEAKPRVKQALAPFQGWVEFERNIGKQIELAYLEAEQADFE</sequence>
<dbReference type="CDD" id="cd16282">
    <property type="entry name" value="metallo-hydrolase-like_MBL-fold"/>
    <property type="match status" value="1"/>
</dbReference>
<evidence type="ECO:0000313" key="3">
    <source>
        <dbReference type="EMBL" id="OSM00046.1"/>
    </source>
</evidence>
<keyword evidence="4" id="KW-1185">Reference proteome</keyword>
<dbReference type="EMBL" id="LVJN01000021">
    <property type="protein sequence ID" value="OSM00046.1"/>
    <property type="molecule type" value="Genomic_DNA"/>
</dbReference>
<protein>
    <submittedName>
        <fullName evidence="3">Putative beta-lactamase domain-containing protein</fullName>
    </submittedName>
</protein>
<comment type="similarity">
    <text evidence="1">Belongs to the metallo-beta-lactamase superfamily. Class-B beta-lactamase family.</text>
</comment>
<gene>
    <name evidence="3" type="ORF">MAIT1_00457</name>
</gene>
<dbReference type="SMART" id="SM00849">
    <property type="entry name" value="Lactamase_B"/>
    <property type="match status" value="1"/>
</dbReference>
<evidence type="ECO:0000313" key="4">
    <source>
        <dbReference type="Proteomes" id="UP000194003"/>
    </source>
</evidence>
<evidence type="ECO:0000256" key="1">
    <source>
        <dbReference type="ARBA" id="ARBA00005250"/>
    </source>
</evidence>
<accession>A0A1Y2JYT9</accession>
<dbReference type="Pfam" id="PF00753">
    <property type="entry name" value="Lactamase_B"/>
    <property type="match status" value="1"/>
</dbReference>
<proteinExistence type="inferred from homology"/>
<dbReference type="InterPro" id="IPR036866">
    <property type="entry name" value="RibonucZ/Hydroxyglut_hydro"/>
</dbReference>
<organism evidence="3 4">
    <name type="scientific">Magnetofaba australis IT-1</name>
    <dbReference type="NCBI Taxonomy" id="1434232"/>
    <lineage>
        <taxon>Bacteria</taxon>
        <taxon>Pseudomonadati</taxon>
        <taxon>Pseudomonadota</taxon>
        <taxon>Magnetococcia</taxon>
        <taxon>Magnetococcales</taxon>
        <taxon>Magnetococcaceae</taxon>
        <taxon>Magnetofaba</taxon>
    </lineage>
</organism>
<evidence type="ECO:0000259" key="2">
    <source>
        <dbReference type="SMART" id="SM00849"/>
    </source>
</evidence>
<dbReference type="STRING" id="1434232.MAIT1_00457"/>
<feature type="domain" description="Metallo-beta-lactamase" evidence="2">
    <location>
        <begin position="45"/>
        <end position="232"/>
    </location>
</feature>
<dbReference type="InterPro" id="IPR001279">
    <property type="entry name" value="Metallo-B-lactamas"/>
</dbReference>
<reference evidence="3 4" key="1">
    <citation type="journal article" date="2016" name="BMC Genomics">
        <title>Combined genomic and structural analyses of a cultured magnetotactic bacterium reveals its niche adaptation to a dynamic environment.</title>
        <authorList>
            <person name="Araujo A.C."/>
            <person name="Morillo V."/>
            <person name="Cypriano J."/>
            <person name="Teixeira L.C."/>
            <person name="Leao P."/>
            <person name="Lyra S."/>
            <person name="Almeida L.G."/>
            <person name="Bazylinski D.A."/>
            <person name="Vasconcellos A.T."/>
            <person name="Abreu F."/>
            <person name="Lins U."/>
        </authorList>
    </citation>
    <scope>NUCLEOTIDE SEQUENCE [LARGE SCALE GENOMIC DNA]</scope>
    <source>
        <strain evidence="3 4">IT-1</strain>
    </source>
</reference>
<dbReference type="GO" id="GO:0017001">
    <property type="term" value="P:antibiotic catabolic process"/>
    <property type="evidence" value="ECO:0007669"/>
    <property type="project" value="UniProtKB-ARBA"/>
</dbReference>